<feature type="compositionally biased region" description="Low complexity" evidence="1">
    <location>
        <begin position="19"/>
        <end position="33"/>
    </location>
</feature>
<proteinExistence type="predicted"/>
<accession>A0A5C5RPB1</accession>
<gene>
    <name evidence="2" type="ORF">FK268_12580</name>
</gene>
<dbReference type="AlphaFoldDB" id="A0A5C5RPB1"/>
<feature type="compositionally biased region" description="Polar residues" evidence="1">
    <location>
        <begin position="1"/>
        <end position="10"/>
    </location>
</feature>
<protein>
    <submittedName>
        <fullName evidence="2">Uncharacterized protein</fullName>
    </submittedName>
</protein>
<evidence type="ECO:0000313" key="2">
    <source>
        <dbReference type="EMBL" id="TWS24418.1"/>
    </source>
</evidence>
<organism evidence="2 3">
    <name type="scientific">Tsukamurella sputi</name>
    <dbReference type="NCBI Taxonomy" id="2591848"/>
    <lineage>
        <taxon>Bacteria</taxon>
        <taxon>Bacillati</taxon>
        <taxon>Actinomycetota</taxon>
        <taxon>Actinomycetes</taxon>
        <taxon>Mycobacteriales</taxon>
        <taxon>Tsukamurellaceae</taxon>
        <taxon>Tsukamurella</taxon>
    </lineage>
</organism>
<reference evidence="2 3" key="2">
    <citation type="submission" date="2019-08" db="EMBL/GenBank/DDBJ databases">
        <title>Tsukamurella conjunctivitidis sp. nov., Tsukamurella assacharolytica sp. nov. and Tsukamurella sputae sp. nov. isolated from patients with conjunctivitis, bacteraemia (lymphoma) and respiratory infection (sputum) in Hong Kong.</title>
        <authorList>
            <person name="Fok K.M.N."/>
            <person name="Fong J.Y.H."/>
        </authorList>
    </citation>
    <scope>NUCLEOTIDE SEQUENCE [LARGE SCALE GENOMIC DNA]</scope>
    <source>
        <strain evidence="2 3">HKU70</strain>
    </source>
</reference>
<dbReference type="RefSeq" id="WP_146434438.1">
    <property type="nucleotide sequence ID" value="NZ_VIGV01000003.1"/>
</dbReference>
<keyword evidence="3" id="KW-1185">Reference proteome</keyword>
<reference evidence="2 3" key="1">
    <citation type="submission" date="2019-06" db="EMBL/GenBank/DDBJ databases">
        <authorList>
            <person name="Teng J.L.L."/>
            <person name="Lee H.H."/>
            <person name="Lau S.K.P."/>
            <person name="Woo P.C.Y."/>
        </authorList>
    </citation>
    <scope>NUCLEOTIDE SEQUENCE [LARGE SCALE GENOMIC DNA]</scope>
    <source>
        <strain evidence="2 3">HKU70</strain>
    </source>
</reference>
<comment type="caution">
    <text evidence="2">The sequence shown here is derived from an EMBL/GenBank/DDBJ whole genome shotgun (WGS) entry which is preliminary data.</text>
</comment>
<evidence type="ECO:0000313" key="3">
    <source>
        <dbReference type="Proteomes" id="UP000319792"/>
    </source>
</evidence>
<evidence type="ECO:0000256" key="1">
    <source>
        <dbReference type="SAM" id="MobiDB-lite"/>
    </source>
</evidence>
<dbReference type="Proteomes" id="UP000319792">
    <property type="component" value="Unassembled WGS sequence"/>
</dbReference>
<dbReference type="EMBL" id="VIGV01000003">
    <property type="protein sequence ID" value="TWS24418.1"/>
    <property type="molecule type" value="Genomic_DNA"/>
</dbReference>
<feature type="region of interest" description="Disordered" evidence="1">
    <location>
        <begin position="1"/>
        <end position="34"/>
    </location>
</feature>
<name>A0A5C5RPB1_9ACTN</name>
<sequence length="162" mass="17753">MAASTPANKRTQSRRAPAKKAAAPALAAPSDLPDISDIPEDLRFESTAYTKEEVAARETVDIAYTVKNTAGEPIEVLRLTARRPSDGFLHLIGLDFMTAAGDPIPTAQACLQFLFGAFDPVVRNVLRRRVYNPDDSLEMTDLVDIALTLLQRWGVKVNLDDE</sequence>